<dbReference type="Proteomes" id="UP001500736">
    <property type="component" value="Unassembled WGS sequence"/>
</dbReference>
<dbReference type="InterPro" id="IPR036162">
    <property type="entry name" value="Resolvase-like_N_sf"/>
</dbReference>
<dbReference type="InterPro" id="IPR050639">
    <property type="entry name" value="SSR_resolvase"/>
</dbReference>
<dbReference type="Gene3D" id="3.40.50.1390">
    <property type="entry name" value="Resolvase, N-terminal catalytic domain"/>
    <property type="match status" value="1"/>
</dbReference>
<comment type="caution">
    <text evidence="2">The sequence shown here is derived from an EMBL/GenBank/DDBJ whole genome shotgun (WGS) entry which is preliminary data.</text>
</comment>
<organism evidence="2 3">
    <name type="scientific">Gaetbulibacter jejuensis</name>
    <dbReference type="NCBI Taxonomy" id="584607"/>
    <lineage>
        <taxon>Bacteria</taxon>
        <taxon>Pseudomonadati</taxon>
        <taxon>Bacteroidota</taxon>
        <taxon>Flavobacteriia</taxon>
        <taxon>Flavobacteriales</taxon>
        <taxon>Flavobacteriaceae</taxon>
        <taxon>Gaetbulibacter</taxon>
    </lineage>
</organism>
<protein>
    <recommendedName>
        <fullName evidence="1">Resolvase/invertase-type recombinase catalytic domain-containing protein</fullName>
    </recommendedName>
</protein>
<dbReference type="InterPro" id="IPR006119">
    <property type="entry name" value="Resolv_N"/>
</dbReference>
<name>A0ABN1JN86_9FLAO</name>
<feature type="domain" description="Resolvase/invertase-type recombinase catalytic" evidence="1">
    <location>
        <begin position="1"/>
        <end position="94"/>
    </location>
</feature>
<accession>A0ABN1JN86</accession>
<dbReference type="SUPFAM" id="SSF53041">
    <property type="entry name" value="Resolvase-like"/>
    <property type="match status" value="1"/>
</dbReference>
<dbReference type="PROSITE" id="PS51736">
    <property type="entry name" value="RECOMBINASES_3"/>
    <property type="match status" value="1"/>
</dbReference>
<dbReference type="Pfam" id="PF00239">
    <property type="entry name" value="Resolvase"/>
    <property type="match status" value="1"/>
</dbReference>
<evidence type="ECO:0000313" key="2">
    <source>
        <dbReference type="EMBL" id="GAA0743205.1"/>
    </source>
</evidence>
<dbReference type="PANTHER" id="PTHR30461:SF23">
    <property type="entry name" value="DNA RECOMBINASE-RELATED"/>
    <property type="match status" value="1"/>
</dbReference>
<reference evidence="2 3" key="1">
    <citation type="journal article" date="2019" name="Int. J. Syst. Evol. Microbiol.">
        <title>The Global Catalogue of Microorganisms (GCM) 10K type strain sequencing project: providing services to taxonomists for standard genome sequencing and annotation.</title>
        <authorList>
            <consortium name="The Broad Institute Genomics Platform"/>
            <consortium name="The Broad Institute Genome Sequencing Center for Infectious Disease"/>
            <person name="Wu L."/>
            <person name="Ma J."/>
        </authorList>
    </citation>
    <scope>NUCLEOTIDE SEQUENCE [LARGE SCALE GENOMIC DNA]</scope>
    <source>
        <strain evidence="2 3">JCM 15976</strain>
    </source>
</reference>
<sequence length="94" mass="11121">MEHHEAQRMMQDIQSGQVEVMIFFKISRRSINEKELLEFSDYFQKYNADLISLGESIDTSSSSGRFFYTIISAMSQWERENIVKRIKSFVEVRA</sequence>
<proteinExistence type="predicted"/>
<evidence type="ECO:0000313" key="3">
    <source>
        <dbReference type="Proteomes" id="UP001500736"/>
    </source>
</evidence>
<dbReference type="EMBL" id="BAAAGF010000002">
    <property type="protein sequence ID" value="GAA0743205.1"/>
    <property type="molecule type" value="Genomic_DNA"/>
</dbReference>
<gene>
    <name evidence="2" type="ORF">GCM10009431_16100</name>
</gene>
<keyword evidence="3" id="KW-1185">Reference proteome</keyword>
<evidence type="ECO:0000259" key="1">
    <source>
        <dbReference type="PROSITE" id="PS51736"/>
    </source>
</evidence>
<dbReference type="PANTHER" id="PTHR30461">
    <property type="entry name" value="DNA-INVERTASE FROM LAMBDOID PROPHAGE"/>
    <property type="match status" value="1"/>
</dbReference>